<gene>
    <name evidence="1" type="ORF">C1645_822620</name>
</gene>
<reference evidence="1 2" key="1">
    <citation type="submission" date="2018-06" db="EMBL/GenBank/DDBJ databases">
        <title>Comparative genomics reveals the genomic features of Rhizophagus irregularis, R. cerebriforme, R. diaphanum and Gigaspora rosea, and their symbiotic lifestyle signature.</title>
        <authorList>
            <person name="Morin E."/>
            <person name="San Clemente H."/>
            <person name="Chen E.C.H."/>
            <person name="De La Providencia I."/>
            <person name="Hainaut M."/>
            <person name="Kuo A."/>
            <person name="Kohler A."/>
            <person name="Murat C."/>
            <person name="Tang N."/>
            <person name="Roy S."/>
            <person name="Loubradou J."/>
            <person name="Henrissat B."/>
            <person name="Grigoriev I.V."/>
            <person name="Corradi N."/>
            <person name="Roux C."/>
            <person name="Martin F.M."/>
        </authorList>
    </citation>
    <scope>NUCLEOTIDE SEQUENCE [LARGE SCALE GENOMIC DNA]</scope>
    <source>
        <strain evidence="1 2">DAOM 227022</strain>
    </source>
</reference>
<evidence type="ECO:0000313" key="1">
    <source>
        <dbReference type="EMBL" id="RIA90954.1"/>
    </source>
</evidence>
<dbReference type="Proteomes" id="UP000265703">
    <property type="component" value="Unassembled WGS sequence"/>
</dbReference>
<keyword evidence="2" id="KW-1185">Reference proteome</keyword>
<organism evidence="1 2">
    <name type="scientific">Glomus cerebriforme</name>
    <dbReference type="NCBI Taxonomy" id="658196"/>
    <lineage>
        <taxon>Eukaryota</taxon>
        <taxon>Fungi</taxon>
        <taxon>Fungi incertae sedis</taxon>
        <taxon>Mucoromycota</taxon>
        <taxon>Glomeromycotina</taxon>
        <taxon>Glomeromycetes</taxon>
        <taxon>Glomerales</taxon>
        <taxon>Glomeraceae</taxon>
        <taxon>Glomus</taxon>
    </lineage>
</organism>
<name>A0A397T7F4_9GLOM</name>
<dbReference type="OrthoDB" id="2437236at2759"/>
<sequence>MTSKEEFEHCGLEMGPAKRLADFVFSYHSLKDVLRNYGLEILVSLESMCNEYISMILHTIIHITRNLTGKSFSMRLKYAGRLRNQEDRVQRSVLEGLAQIMKARTKRTREKERGIMMMILLSLYSKKDFPKQQLPLSIEFSEDALEFSIECQTLHNGVKRDLAEIKAENAKFKATEENEAKLIKLEQSDKEKAELIAELNCDDGKIEQKRVAVDIVAQTSTSKPKC</sequence>
<protein>
    <submittedName>
        <fullName evidence="1">Uncharacterized protein</fullName>
    </submittedName>
</protein>
<evidence type="ECO:0000313" key="2">
    <source>
        <dbReference type="Proteomes" id="UP000265703"/>
    </source>
</evidence>
<dbReference type="AlphaFoldDB" id="A0A397T7F4"/>
<dbReference type="EMBL" id="QKYT01000165">
    <property type="protein sequence ID" value="RIA90954.1"/>
    <property type="molecule type" value="Genomic_DNA"/>
</dbReference>
<proteinExistence type="predicted"/>
<accession>A0A397T7F4</accession>
<comment type="caution">
    <text evidence="1">The sequence shown here is derived from an EMBL/GenBank/DDBJ whole genome shotgun (WGS) entry which is preliminary data.</text>
</comment>